<evidence type="ECO:0000259" key="5">
    <source>
        <dbReference type="PROSITE" id="PS01124"/>
    </source>
</evidence>
<accession>A0A810L3Y2</accession>
<dbReference type="Gene3D" id="1.10.10.60">
    <property type="entry name" value="Homeodomain-like"/>
    <property type="match status" value="1"/>
</dbReference>
<feature type="domain" description="HTH araC/xylS-type" evidence="5">
    <location>
        <begin position="188"/>
        <end position="285"/>
    </location>
</feature>
<dbReference type="PROSITE" id="PS01124">
    <property type="entry name" value="HTH_ARAC_FAMILY_2"/>
    <property type="match status" value="1"/>
</dbReference>
<dbReference type="PROSITE" id="PS00041">
    <property type="entry name" value="HTH_ARAC_FAMILY_1"/>
    <property type="match status" value="1"/>
</dbReference>
<dbReference type="InterPro" id="IPR050204">
    <property type="entry name" value="AraC_XylS_family_regulators"/>
</dbReference>
<dbReference type="Proteomes" id="UP000680750">
    <property type="component" value="Chromosome"/>
</dbReference>
<feature type="compositionally biased region" description="Low complexity" evidence="4">
    <location>
        <begin position="15"/>
        <end position="24"/>
    </location>
</feature>
<gene>
    <name evidence="6" type="ORF">Asera_40350</name>
</gene>
<evidence type="ECO:0000256" key="4">
    <source>
        <dbReference type="SAM" id="MobiDB-lite"/>
    </source>
</evidence>
<evidence type="ECO:0000256" key="2">
    <source>
        <dbReference type="ARBA" id="ARBA00023125"/>
    </source>
</evidence>
<dbReference type="InterPro" id="IPR018062">
    <property type="entry name" value="HTH_AraC-typ_CS"/>
</dbReference>
<evidence type="ECO:0000313" key="6">
    <source>
        <dbReference type="EMBL" id="BCJ29927.1"/>
    </source>
</evidence>
<dbReference type="Pfam" id="PF20240">
    <property type="entry name" value="DUF6597"/>
    <property type="match status" value="1"/>
</dbReference>
<dbReference type="PANTHER" id="PTHR46796">
    <property type="entry name" value="HTH-TYPE TRANSCRIPTIONAL ACTIVATOR RHAS-RELATED"/>
    <property type="match status" value="1"/>
</dbReference>
<proteinExistence type="predicted"/>
<organism evidence="6 7">
    <name type="scientific">Actinocatenispora sera</name>
    <dbReference type="NCBI Taxonomy" id="390989"/>
    <lineage>
        <taxon>Bacteria</taxon>
        <taxon>Bacillati</taxon>
        <taxon>Actinomycetota</taxon>
        <taxon>Actinomycetes</taxon>
        <taxon>Micromonosporales</taxon>
        <taxon>Micromonosporaceae</taxon>
        <taxon>Actinocatenispora</taxon>
    </lineage>
</organism>
<keyword evidence="1" id="KW-0805">Transcription regulation</keyword>
<reference evidence="6" key="1">
    <citation type="submission" date="2020-08" db="EMBL/GenBank/DDBJ databases">
        <title>Whole genome shotgun sequence of Actinocatenispora sera NBRC 101916.</title>
        <authorList>
            <person name="Komaki H."/>
            <person name="Tamura T."/>
        </authorList>
    </citation>
    <scope>NUCLEOTIDE SEQUENCE</scope>
    <source>
        <strain evidence="6">NBRC 101916</strain>
    </source>
</reference>
<dbReference type="InterPro" id="IPR046532">
    <property type="entry name" value="DUF6597"/>
</dbReference>
<dbReference type="OrthoDB" id="9815799at2"/>
<dbReference type="SMART" id="SM00342">
    <property type="entry name" value="HTH_ARAC"/>
    <property type="match status" value="1"/>
</dbReference>
<dbReference type="PANTHER" id="PTHR46796:SF15">
    <property type="entry name" value="BLL1074 PROTEIN"/>
    <property type="match status" value="1"/>
</dbReference>
<keyword evidence="3" id="KW-0804">Transcription</keyword>
<dbReference type="AlphaFoldDB" id="A0A810L3Y2"/>
<dbReference type="GO" id="GO:0003700">
    <property type="term" value="F:DNA-binding transcription factor activity"/>
    <property type="evidence" value="ECO:0007669"/>
    <property type="project" value="InterPro"/>
</dbReference>
<sequence>MPIVTAPAATIAAGAGSAGVSPGAAGSGGVGPGAAGSSGVGPGAAGSGGASPTTGDEIPYRQWRTAVPGATLWTRRVGPAGSTGRVLPDGCMDLIAVDGELIVAGPDTHAHPADSPPGMRLAAVRFDPGVGPAVLGVPARELRDSRVPLSALWPARRVRALADRLAAAPDPATELARALAGPLFTANDPRLRRLVAELARGTPVGTVAADSYLSERQLHRRCRDVFGYGPKTLARILRMNRALDAARGGRSLVVVAADFGYADQAHLSRDVRALTGVPPTVLLAD</sequence>
<evidence type="ECO:0000256" key="3">
    <source>
        <dbReference type="ARBA" id="ARBA00023163"/>
    </source>
</evidence>
<dbReference type="Pfam" id="PF12833">
    <property type="entry name" value="HTH_18"/>
    <property type="match status" value="1"/>
</dbReference>
<dbReference type="GO" id="GO:0043565">
    <property type="term" value="F:sequence-specific DNA binding"/>
    <property type="evidence" value="ECO:0007669"/>
    <property type="project" value="InterPro"/>
</dbReference>
<feature type="region of interest" description="Disordered" evidence="4">
    <location>
        <begin position="15"/>
        <end position="60"/>
    </location>
</feature>
<dbReference type="InterPro" id="IPR018060">
    <property type="entry name" value="HTH_AraC"/>
</dbReference>
<evidence type="ECO:0000313" key="7">
    <source>
        <dbReference type="Proteomes" id="UP000680750"/>
    </source>
</evidence>
<keyword evidence="2" id="KW-0238">DNA-binding</keyword>
<feature type="compositionally biased region" description="Gly residues" evidence="4">
    <location>
        <begin position="25"/>
        <end position="49"/>
    </location>
</feature>
<dbReference type="KEGG" id="aser:Asera_40350"/>
<protein>
    <submittedName>
        <fullName evidence="6">AraC family transcriptional regulator</fullName>
    </submittedName>
</protein>
<evidence type="ECO:0000256" key="1">
    <source>
        <dbReference type="ARBA" id="ARBA00023015"/>
    </source>
</evidence>
<dbReference type="EMBL" id="AP023354">
    <property type="protein sequence ID" value="BCJ29927.1"/>
    <property type="molecule type" value="Genomic_DNA"/>
</dbReference>
<keyword evidence="7" id="KW-1185">Reference proteome</keyword>
<name>A0A810L3Y2_9ACTN</name>